<evidence type="ECO:0000256" key="5">
    <source>
        <dbReference type="ARBA" id="ARBA00022603"/>
    </source>
</evidence>
<keyword evidence="5" id="KW-0489">Methyltransferase</keyword>
<keyword evidence="14" id="KW-0539">Nucleus</keyword>
<dbReference type="OMA" id="HYKSPGE"/>
<comment type="subcellular location">
    <subcellularLocation>
        <location evidence="2">Cytoplasm</location>
        <location evidence="2">Cytosol</location>
    </subcellularLocation>
    <subcellularLocation>
        <location evidence="1">Nucleus</location>
    </subcellularLocation>
</comment>
<dbReference type="GO" id="GO:0032259">
    <property type="term" value="P:methylation"/>
    <property type="evidence" value="ECO:0007669"/>
    <property type="project" value="UniProtKB-KW"/>
</dbReference>
<evidence type="ECO:0000256" key="6">
    <source>
        <dbReference type="ARBA" id="ARBA00022679"/>
    </source>
</evidence>
<evidence type="ECO:0000256" key="17">
    <source>
        <dbReference type="ARBA" id="ARBA00048985"/>
    </source>
</evidence>
<evidence type="ECO:0000256" key="14">
    <source>
        <dbReference type="ARBA" id="ARBA00023242"/>
    </source>
</evidence>
<dbReference type="Pfam" id="PF01753">
    <property type="entry name" value="zf-MYND"/>
    <property type="match status" value="1"/>
</dbReference>
<evidence type="ECO:0000259" key="19">
    <source>
        <dbReference type="PROSITE" id="PS50280"/>
    </source>
</evidence>
<proteinExistence type="predicted"/>
<evidence type="ECO:0000256" key="15">
    <source>
        <dbReference type="ARBA" id="ARBA00024002"/>
    </source>
</evidence>
<accession>A0A8D2ZVC4</accession>
<keyword evidence="9 18" id="KW-0863">Zinc-finger</keyword>
<organism evidence="21 22">
    <name type="scientific">Scophthalmus maximus</name>
    <name type="common">Turbot</name>
    <name type="synonym">Psetta maxima</name>
    <dbReference type="NCBI Taxonomy" id="52904"/>
    <lineage>
        <taxon>Eukaryota</taxon>
        <taxon>Metazoa</taxon>
        <taxon>Chordata</taxon>
        <taxon>Craniata</taxon>
        <taxon>Vertebrata</taxon>
        <taxon>Euteleostomi</taxon>
        <taxon>Actinopterygii</taxon>
        <taxon>Neopterygii</taxon>
        <taxon>Teleostei</taxon>
        <taxon>Neoteleostei</taxon>
        <taxon>Acanthomorphata</taxon>
        <taxon>Carangaria</taxon>
        <taxon>Pleuronectiformes</taxon>
        <taxon>Pleuronectoidei</taxon>
        <taxon>Scophthalmidae</taxon>
        <taxon>Scophthalmus</taxon>
    </lineage>
</organism>
<evidence type="ECO:0000256" key="10">
    <source>
        <dbReference type="ARBA" id="ARBA00022833"/>
    </source>
</evidence>
<dbReference type="Proteomes" id="UP000694558">
    <property type="component" value="Chromosome 5"/>
</dbReference>
<dbReference type="PANTHER" id="PTHR12197:SF193">
    <property type="entry name" value="N-LYSINE METHYLTRANSFERASE SMYD2"/>
    <property type="match status" value="1"/>
</dbReference>
<keyword evidence="7" id="KW-0949">S-adenosyl-L-methionine</keyword>
<dbReference type="Gene3D" id="1.10.220.160">
    <property type="match status" value="1"/>
</dbReference>
<dbReference type="PANTHER" id="PTHR12197">
    <property type="entry name" value="HISTONE-LYSINE N-METHYLTRANSFERASE SMYD"/>
    <property type="match status" value="1"/>
</dbReference>
<feature type="domain" description="SET" evidence="19">
    <location>
        <begin position="7"/>
        <end position="226"/>
    </location>
</feature>
<evidence type="ECO:0000256" key="8">
    <source>
        <dbReference type="ARBA" id="ARBA00022723"/>
    </source>
</evidence>
<dbReference type="InterPro" id="IPR050869">
    <property type="entry name" value="H3K4_H4K5_MeTrfase"/>
</dbReference>
<dbReference type="Pfam" id="PF00856">
    <property type="entry name" value="SET"/>
    <property type="match status" value="1"/>
</dbReference>
<dbReference type="PROSITE" id="PS50865">
    <property type="entry name" value="ZF_MYND_2"/>
    <property type="match status" value="1"/>
</dbReference>
<name>A0A8D2ZVC4_SCOMX</name>
<evidence type="ECO:0000313" key="21">
    <source>
        <dbReference type="Ensembl" id="ENSSMAP00000008215.1"/>
    </source>
</evidence>
<gene>
    <name evidence="21" type="primary">smyd2a</name>
</gene>
<dbReference type="GO" id="GO:0140999">
    <property type="term" value="F:histone H3K4 trimethyltransferase activity"/>
    <property type="evidence" value="ECO:0007669"/>
    <property type="project" value="UniProtKB-EC"/>
</dbReference>
<dbReference type="EC" id="2.1.1.354" evidence="3"/>
<evidence type="ECO:0000256" key="1">
    <source>
        <dbReference type="ARBA" id="ARBA00004123"/>
    </source>
</evidence>
<dbReference type="GO" id="GO:0008270">
    <property type="term" value="F:zinc ion binding"/>
    <property type="evidence" value="ECO:0007669"/>
    <property type="project" value="UniProtKB-KW"/>
</dbReference>
<evidence type="ECO:0000256" key="11">
    <source>
        <dbReference type="ARBA" id="ARBA00022853"/>
    </source>
</evidence>
<evidence type="ECO:0000256" key="4">
    <source>
        <dbReference type="ARBA" id="ARBA00022490"/>
    </source>
</evidence>
<comment type="function">
    <text evidence="15">Protein-lysine N-methyltransferase that methylates both histones and non-histone proteins, including p53/TP53 and RB1. Specifically trimethylates histone H3 'Lys-4' (H3K4me3) in vivo. The activity requires interaction with HSP90alpha. Shows even higher methyltransferase activity on p53/TP53. Monomethylates 'Lys-370' of p53/TP53, leading to decreased DNA-binding activity and subsequent transcriptional regulation activity of p53/TP53. Monomethylates RB1 at 'Lys-860'.</text>
</comment>
<evidence type="ECO:0000256" key="7">
    <source>
        <dbReference type="ARBA" id="ARBA00022691"/>
    </source>
</evidence>
<evidence type="ECO:0000256" key="13">
    <source>
        <dbReference type="ARBA" id="ARBA00023163"/>
    </source>
</evidence>
<evidence type="ECO:0000256" key="9">
    <source>
        <dbReference type="ARBA" id="ARBA00022771"/>
    </source>
</evidence>
<dbReference type="InterPro" id="IPR001214">
    <property type="entry name" value="SET_dom"/>
</dbReference>
<comment type="catalytic activity">
    <reaction evidence="16">
        <text>L-lysyl(4)-[histone H3] + 3 S-adenosyl-L-methionine = N(6),N(6),N(6)-trimethyl-L-lysyl(4)-[histone H3] + 3 S-adenosyl-L-homocysteine + 3 H(+)</text>
        <dbReference type="Rhea" id="RHEA:60260"/>
        <dbReference type="Rhea" id="RHEA-COMP:15537"/>
        <dbReference type="Rhea" id="RHEA-COMP:15547"/>
        <dbReference type="ChEBI" id="CHEBI:15378"/>
        <dbReference type="ChEBI" id="CHEBI:29969"/>
        <dbReference type="ChEBI" id="CHEBI:57856"/>
        <dbReference type="ChEBI" id="CHEBI:59789"/>
        <dbReference type="ChEBI" id="CHEBI:61961"/>
        <dbReference type="EC" id="2.1.1.354"/>
    </reaction>
</comment>
<evidence type="ECO:0000256" key="3">
    <source>
        <dbReference type="ARBA" id="ARBA00012182"/>
    </source>
</evidence>
<keyword evidence="6" id="KW-0808">Transferase</keyword>
<sequence length="420" mass="48519">MKNEGIEGTERFLSPDKGRGLQALRHFAVGELVFACPAYSYVLTVNERGAHCEHCFTRREDLFKCGKCKQAYYCNVDCQRGDWTMHKLECVAMCAYGENWCPSETVRLVARIIMKQVKVTTERTPSERLLLLREFEAHLDKMDSEKEEMNQTDIAALHHFYSRHISDLPDEQALTELFAQVSFNLILSLMNHGCSPNVIVTYKGTVAEVRAVQEINPGDEIFNSYIDLLYPTDDRKERLLDSYFFTCQCTECTTKSKDKAKMEIRKLSSPPTQEEIQSMVHYSKNVIEEFRRAKHYKNILFELLEMCELSQEKMGALFADTNVYMLHMMYQAMGVCLYMQDWDGAMSYGEKIIHPYSVHYPAYSLNVASMYLKLGRLYLGLEKKKPGVKALKKALAIMEVAHGKDHLYVAEVKREIEEQK</sequence>
<dbReference type="GeneTree" id="ENSGT00940000157082"/>
<dbReference type="InterPro" id="IPR046341">
    <property type="entry name" value="SET_dom_sf"/>
</dbReference>
<dbReference type="GO" id="GO:0005634">
    <property type="term" value="C:nucleus"/>
    <property type="evidence" value="ECO:0007669"/>
    <property type="project" value="UniProtKB-SubCell"/>
</dbReference>
<evidence type="ECO:0000313" key="22">
    <source>
        <dbReference type="Proteomes" id="UP000694558"/>
    </source>
</evidence>
<dbReference type="AlphaFoldDB" id="A0A8D2ZVC4"/>
<evidence type="ECO:0000259" key="20">
    <source>
        <dbReference type="PROSITE" id="PS50865"/>
    </source>
</evidence>
<keyword evidence="11" id="KW-0156">Chromatin regulator</keyword>
<keyword evidence="8" id="KW-0479">Metal-binding</keyword>
<dbReference type="Ensembl" id="ENSSMAT00000008318.2">
    <property type="protein sequence ID" value="ENSSMAP00000008215.1"/>
    <property type="gene ID" value="ENSSMAG00000005063.2"/>
</dbReference>
<dbReference type="Gene3D" id="6.10.140.2220">
    <property type="match status" value="1"/>
</dbReference>
<keyword evidence="10" id="KW-0862">Zinc</keyword>
<evidence type="ECO:0000256" key="16">
    <source>
        <dbReference type="ARBA" id="ARBA00047571"/>
    </source>
</evidence>
<dbReference type="Gene3D" id="1.25.40.10">
    <property type="entry name" value="Tetratricopeptide repeat domain"/>
    <property type="match status" value="1"/>
</dbReference>
<keyword evidence="4" id="KW-0963">Cytoplasm</keyword>
<protein>
    <recommendedName>
        <fullName evidence="3">[histone H3]-lysine(4) N-trimethyltransferase</fullName>
        <ecNumber evidence="3">2.1.1.354</ecNumber>
    </recommendedName>
</protein>
<comment type="catalytic activity">
    <reaction evidence="17">
        <text>L-lysyl-[protein] + S-adenosyl-L-methionine = N(6)-methyl-L-lysyl-[protein] + S-adenosyl-L-homocysteine + H(+)</text>
        <dbReference type="Rhea" id="RHEA:51736"/>
        <dbReference type="Rhea" id="RHEA-COMP:9752"/>
        <dbReference type="Rhea" id="RHEA-COMP:13053"/>
        <dbReference type="ChEBI" id="CHEBI:15378"/>
        <dbReference type="ChEBI" id="CHEBI:29969"/>
        <dbReference type="ChEBI" id="CHEBI:57856"/>
        <dbReference type="ChEBI" id="CHEBI:59789"/>
        <dbReference type="ChEBI" id="CHEBI:61929"/>
    </reaction>
</comment>
<reference evidence="21" key="1">
    <citation type="submission" date="2023-05" db="EMBL/GenBank/DDBJ databases">
        <title>High-quality long-read genome of Scophthalmus maximus.</title>
        <authorList>
            <person name="Lien S."/>
            <person name="Martinez P."/>
        </authorList>
    </citation>
    <scope>NUCLEOTIDE SEQUENCE [LARGE SCALE GENOMIC DNA]</scope>
</reference>
<evidence type="ECO:0000256" key="2">
    <source>
        <dbReference type="ARBA" id="ARBA00004514"/>
    </source>
</evidence>
<dbReference type="PROSITE" id="PS50280">
    <property type="entry name" value="SET"/>
    <property type="match status" value="1"/>
</dbReference>
<dbReference type="SUPFAM" id="SSF82199">
    <property type="entry name" value="SET domain"/>
    <property type="match status" value="1"/>
</dbReference>
<evidence type="ECO:0000256" key="18">
    <source>
        <dbReference type="PROSITE-ProRule" id="PRU00134"/>
    </source>
</evidence>
<keyword evidence="12" id="KW-0805">Transcription regulation</keyword>
<dbReference type="InterPro" id="IPR002893">
    <property type="entry name" value="Znf_MYND"/>
</dbReference>
<feature type="domain" description="MYND-type" evidence="20">
    <location>
        <begin position="52"/>
        <end position="90"/>
    </location>
</feature>
<dbReference type="InterPro" id="IPR011990">
    <property type="entry name" value="TPR-like_helical_dom_sf"/>
</dbReference>
<dbReference type="GO" id="GO:0005829">
    <property type="term" value="C:cytosol"/>
    <property type="evidence" value="ECO:0007669"/>
    <property type="project" value="UniProtKB-SubCell"/>
</dbReference>
<reference evidence="21" key="2">
    <citation type="submission" date="2025-08" db="UniProtKB">
        <authorList>
            <consortium name="Ensembl"/>
        </authorList>
    </citation>
    <scope>IDENTIFICATION</scope>
</reference>
<evidence type="ECO:0000256" key="12">
    <source>
        <dbReference type="ARBA" id="ARBA00023015"/>
    </source>
</evidence>
<keyword evidence="13" id="KW-0804">Transcription</keyword>